<evidence type="ECO:0000256" key="5">
    <source>
        <dbReference type="ARBA" id="ARBA00022725"/>
    </source>
</evidence>
<accession>B0X8X3</accession>
<evidence type="ECO:0000256" key="7">
    <source>
        <dbReference type="ARBA" id="ARBA00023136"/>
    </source>
</evidence>
<evidence type="ECO:0000313" key="11">
    <source>
        <dbReference type="EMBL" id="EDS42729.1"/>
    </source>
</evidence>
<feature type="transmembrane region" description="Helical" evidence="10">
    <location>
        <begin position="308"/>
        <end position="330"/>
    </location>
</feature>
<dbReference type="VEuPathDB" id="VectorBase:CQUJHB008968"/>
<dbReference type="PANTHER" id="PTHR21137">
    <property type="entry name" value="ODORANT RECEPTOR"/>
    <property type="match status" value="1"/>
</dbReference>
<dbReference type="AlphaFoldDB" id="B0X8X3"/>
<dbReference type="PANTHER" id="PTHR21137:SF35">
    <property type="entry name" value="ODORANT RECEPTOR 19A-RELATED"/>
    <property type="match status" value="1"/>
</dbReference>
<dbReference type="Pfam" id="PF02949">
    <property type="entry name" value="7tm_6"/>
    <property type="match status" value="1"/>
</dbReference>
<dbReference type="VEuPathDB" id="VectorBase:CPIJ015750"/>
<dbReference type="OrthoDB" id="7757313at2759"/>
<comment type="caution">
    <text evidence="10">Lacks conserved residue(s) required for the propagation of feature annotation.</text>
</comment>
<comment type="similarity">
    <text evidence="10">Belongs to the insect chemoreceptor superfamily. Heteromeric odorant receptor channel (TC 1.A.69) family.</text>
</comment>
<evidence type="ECO:0000256" key="4">
    <source>
        <dbReference type="ARBA" id="ARBA00022692"/>
    </source>
</evidence>
<feature type="transmembrane region" description="Helical" evidence="10">
    <location>
        <begin position="200"/>
        <end position="228"/>
    </location>
</feature>
<evidence type="ECO:0000313" key="12">
    <source>
        <dbReference type="EnsemblMetazoa" id="CPIJ015750-PA"/>
    </source>
</evidence>
<dbReference type="KEGG" id="cqu:CpipJ_CPIJ015750"/>
<dbReference type="OMA" id="RWNARTW"/>
<evidence type="ECO:0000256" key="8">
    <source>
        <dbReference type="ARBA" id="ARBA00023170"/>
    </source>
</evidence>
<protein>
    <recommendedName>
        <fullName evidence="10">Odorant receptor</fullName>
    </recommendedName>
</protein>
<evidence type="ECO:0000256" key="1">
    <source>
        <dbReference type="ARBA" id="ARBA00004651"/>
    </source>
</evidence>
<dbReference type="InParanoid" id="B0X8X3"/>
<dbReference type="GO" id="GO:0005549">
    <property type="term" value="F:odorant binding"/>
    <property type="evidence" value="ECO:0007669"/>
    <property type="project" value="InterPro"/>
</dbReference>
<dbReference type="GO" id="GO:0007165">
    <property type="term" value="P:signal transduction"/>
    <property type="evidence" value="ECO:0007669"/>
    <property type="project" value="UniProtKB-KW"/>
</dbReference>
<feature type="transmembrane region" description="Helical" evidence="10">
    <location>
        <begin position="56"/>
        <end position="77"/>
    </location>
</feature>
<dbReference type="EMBL" id="DS232508">
    <property type="protein sequence ID" value="EDS42729.1"/>
    <property type="molecule type" value="Genomic_DNA"/>
</dbReference>
<name>B0X8X3_CULQU</name>
<keyword evidence="9 10" id="KW-0807">Transducer</keyword>
<evidence type="ECO:0000256" key="3">
    <source>
        <dbReference type="ARBA" id="ARBA00022606"/>
    </source>
</evidence>
<evidence type="ECO:0000256" key="10">
    <source>
        <dbReference type="RuleBase" id="RU351113"/>
    </source>
</evidence>
<dbReference type="InterPro" id="IPR004117">
    <property type="entry name" value="7tm6_olfct_rcpt"/>
</dbReference>
<gene>
    <name evidence="12" type="primary">6049313</name>
    <name evidence="11" type="ORF">CpipJ_CPIJ015750</name>
</gene>
<organism>
    <name type="scientific">Culex quinquefasciatus</name>
    <name type="common">Southern house mosquito</name>
    <name type="synonym">Culex pungens</name>
    <dbReference type="NCBI Taxonomy" id="7176"/>
    <lineage>
        <taxon>Eukaryota</taxon>
        <taxon>Metazoa</taxon>
        <taxon>Ecdysozoa</taxon>
        <taxon>Arthropoda</taxon>
        <taxon>Hexapoda</taxon>
        <taxon>Insecta</taxon>
        <taxon>Pterygota</taxon>
        <taxon>Neoptera</taxon>
        <taxon>Endopterygota</taxon>
        <taxon>Diptera</taxon>
        <taxon>Nematocera</taxon>
        <taxon>Culicoidea</taxon>
        <taxon>Culicidae</taxon>
        <taxon>Culicinae</taxon>
        <taxon>Culicini</taxon>
        <taxon>Culex</taxon>
        <taxon>Culex</taxon>
    </lineage>
</organism>
<dbReference type="HOGENOM" id="CLU_044523_3_1_1"/>
<feature type="transmembrane region" description="Helical" evidence="10">
    <location>
        <begin position="277"/>
        <end position="301"/>
    </location>
</feature>
<keyword evidence="13" id="KW-1185">Reference proteome</keyword>
<evidence type="ECO:0000256" key="2">
    <source>
        <dbReference type="ARBA" id="ARBA00022475"/>
    </source>
</evidence>
<keyword evidence="3 10" id="KW-0716">Sensory transduction</keyword>
<feature type="transmembrane region" description="Helical" evidence="10">
    <location>
        <begin position="140"/>
        <end position="162"/>
    </location>
</feature>
<keyword evidence="7 10" id="KW-0472">Membrane</keyword>
<dbReference type="eggNOG" id="ENOG502T8K5">
    <property type="taxonomic scope" value="Eukaryota"/>
</dbReference>
<dbReference type="GO" id="GO:0004984">
    <property type="term" value="F:olfactory receptor activity"/>
    <property type="evidence" value="ECO:0007669"/>
    <property type="project" value="InterPro"/>
</dbReference>
<reference evidence="11" key="1">
    <citation type="submission" date="2007-03" db="EMBL/GenBank/DDBJ databases">
        <title>Annotation of Culex pipiens quinquefasciatus.</title>
        <authorList>
            <consortium name="The Broad Institute Genome Sequencing Platform"/>
            <person name="Atkinson P.W."/>
            <person name="Hemingway J."/>
            <person name="Christensen B.M."/>
            <person name="Higgs S."/>
            <person name="Kodira C."/>
            <person name="Hannick L."/>
            <person name="Megy K."/>
            <person name="O'Leary S."/>
            <person name="Pearson M."/>
            <person name="Haas B.J."/>
            <person name="Mauceli E."/>
            <person name="Wortman J.R."/>
            <person name="Lee N.H."/>
            <person name="Guigo R."/>
            <person name="Stanke M."/>
            <person name="Alvarado L."/>
            <person name="Amedeo P."/>
            <person name="Antoine C.H."/>
            <person name="Arensburger P."/>
            <person name="Bidwell S.L."/>
            <person name="Crawford M."/>
            <person name="Camaro F."/>
            <person name="Devon K."/>
            <person name="Engels R."/>
            <person name="Hammond M."/>
            <person name="Howarth C."/>
            <person name="Koehrsen M."/>
            <person name="Lawson D."/>
            <person name="Montgomery P."/>
            <person name="Nene V."/>
            <person name="Nusbaum C."/>
            <person name="Puiu D."/>
            <person name="Romero-Severson J."/>
            <person name="Severson D.W."/>
            <person name="Shumway M."/>
            <person name="Sisk P."/>
            <person name="Stolte C."/>
            <person name="Zeng Q."/>
            <person name="Eisenstadt E."/>
            <person name="Fraser-Liggett C."/>
            <person name="Strausberg R."/>
            <person name="Galagan J."/>
            <person name="Birren B."/>
            <person name="Collins F.H."/>
        </authorList>
    </citation>
    <scope>NUCLEOTIDE SEQUENCE [LARGE SCALE GENOMIC DNA]</scope>
    <source>
        <strain evidence="11">JHB</strain>
    </source>
</reference>
<reference evidence="12" key="2">
    <citation type="submission" date="2021-02" db="UniProtKB">
        <authorList>
            <consortium name="EnsemblMetazoa"/>
        </authorList>
    </citation>
    <scope>IDENTIFICATION</scope>
    <source>
        <strain evidence="12">JHB</strain>
    </source>
</reference>
<evidence type="ECO:0000256" key="6">
    <source>
        <dbReference type="ARBA" id="ARBA00022989"/>
    </source>
</evidence>
<keyword evidence="5 10" id="KW-0552">Olfaction</keyword>
<keyword evidence="4 10" id="KW-0812">Transmembrane</keyword>
<dbReference type="Proteomes" id="UP000002320">
    <property type="component" value="Unassembled WGS sequence"/>
</dbReference>
<keyword evidence="2" id="KW-1003">Cell membrane</keyword>
<dbReference type="FunCoup" id="B0X8X3">
    <property type="interactions" value="3"/>
</dbReference>
<comment type="subcellular location">
    <subcellularLocation>
        <location evidence="1 10">Cell membrane</location>
        <topology evidence="1 10">Multi-pass membrane protein</topology>
    </subcellularLocation>
</comment>
<proteinExistence type="inferred from homology"/>
<sequence length="390" mass="45116">MRQFLKRKLVLFNEQGLRSLRAVDIFDELMRFLHHFIAFVGADIFVEHFRWTFQTYVSFFSLVLFAVNLIYTVTVHWGEWYAVMDTLSISGIGFQGMIKMWSGLSNVEFFRKKRADLRSMHARNGRHPENNYVLLKNVLVILYIFRFFSVSYSVAGLFLFVIPGYMLMVRNEEVLLFALEIPTVDPLTHTGYVVTMGYQVFMVFLAIAGILAADMGIMIIVLHIVGIVDVFRNTMNELDQLLEDPDCEDDEIHEKVTEICMMHKEIIGYEEELNEHYFFTVFVQVITSVTCLSMTLFVIFMKGDWTRVMFLFATFFQLLEFCALGTSLTLKVTITSLTLSTHQVYLLCPSDQRVAVMLHRSQNAVEMTIGGLALLNMETFVEVCIVERIL</sequence>
<keyword evidence="6 10" id="KW-1133">Transmembrane helix</keyword>
<evidence type="ECO:0000256" key="9">
    <source>
        <dbReference type="ARBA" id="ARBA00023224"/>
    </source>
</evidence>
<dbReference type="GO" id="GO:0005886">
    <property type="term" value="C:plasma membrane"/>
    <property type="evidence" value="ECO:0007669"/>
    <property type="project" value="UniProtKB-SubCell"/>
</dbReference>
<keyword evidence="8 10" id="KW-0675">Receptor</keyword>
<evidence type="ECO:0000313" key="13">
    <source>
        <dbReference type="Proteomes" id="UP000002320"/>
    </source>
</evidence>
<dbReference type="EnsemblMetazoa" id="CPIJ015750-RA">
    <property type="protein sequence ID" value="CPIJ015750-PA"/>
    <property type="gene ID" value="CPIJ015750"/>
</dbReference>